<evidence type="ECO:0000313" key="4">
    <source>
        <dbReference type="Proteomes" id="UP000595205"/>
    </source>
</evidence>
<evidence type="ECO:0000259" key="2">
    <source>
        <dbReference type="PROSITE" id="PS50995"/>
    </source>
</evidence>
<dbReference type="RefSeq" id="WP_085977669.1">
    <property type="nucleotide sequence ID" value="NZ_JAEKMT010000035.1"/>
</dbReference>
<name>A0A7R7MTT2_MYCIT</name>
<dbReference type="SMART" id="SM00347">
    <property type="entry name" value="HTH_MARR"/>
    <property type="match status" value="1"/>
</dbReference>
<protein>
    <submittedName>
        <fullName evidence="3">MarR family transcriptional regulator</fullName>
    </submittedName>
</protein>
<organism evidence="3 4">
    <name type="scientific">Mycobacterium intracellulare</name>
    <dbReference type="NCBI Taxonomy" id="1767"/>
    <lineage>
        <taxon>Bacteria</taxon>
        <taxon>Bacillati</taxon>
        <taxon>Actinomycetota</taxon>
        <taxon>Actinomycetes</taxon>
        <taxon>Mycobacteriales</taxon>
        <taxon>Mycobacteriaceae</taxon>
        <taxon>Mycobacterium</taxon>
        <taxon>Mycobacterium avium complex (MAC)</taxon>
    </lineage>
</organism>
<dbReference type="PROSITE" id="PS50995">
    <property type="entry name" value="HTH_MARR_2"/>
    <property type="match status" value="1"/>
</dbReference>
<dbReference type="PANTHER" id="PTHR33164">
    <property type="entry name" value="TRANSCRIPTIONAL REGULATOR, MARR FAMILY"/>
    <property type="match status" value="1"/>
</dbReference>
<dbReference type="PANTHER" id="PTHR33164:SF99">
    <property type="entry name" value="MARR FAMILY REGULATORY PROTEIN"/>
    <property type="match status" value="1"/>
</dbReference>
<dbReference type="AlphaFoldDB" id="A0A7R7MTT2"/>
<dbReference type="InterPro" id="IPR036388">
    <property type="entry name" value="WH-like_DNA-bd_sf"/>
</dbReference>
<dbReference type="GO" id="GO:0003700">
    <property type="term" value="F:DNA-binding transcription factor activity"/>
    <property type="evidence" value="ECO:0007669"/>
    <property type="project" value="InterPro"/>
</dbReference>
<dbReference type="InterPro" id="IPR039422">
    <property type="entry name" value="MarR/SlyA-like"/>
</dbReference>
<evidence type="ECO:0000313" key="3">
    <source>
        <dbReference type="EMBL" id="BCO98557.1"/>
    </source>
</evidence>
<dbReference type="Gene3D" id="1.10.10.10">
    <property type="entry name" value="Winged helix-like DNA-binding domain superfamily/Winged helix DNA-binding domain"/>
    <property type="match status" value="1"/>
</dbReference>
<dbReference type="GO" id="GO:0006950">
    <property type="term" value="P:response to stress"/>
    <property type="evidence" value="ECO:0007669"/>
    <property type="project" value="TreeGrafter"/>
</dbReference>
<gene>
    <name evidence="3" type="ORF">MINTM018_13270</name>
</gene>
<dbReference type="SUPFAM" id="SSF46785">
    <property type="entry name" value="Winged helix' DNA-binding domain"/>
    <property type="match status" value="1"/>
</dbReference>
<reference evidence="3 4" key="1">
    <citation type="submission" date="2020-12" db="EMBL/GenBank/DDBJ databases">
        <title>Genome sequence of clinical Mycobacterium intracellulare strains.</title>
        <authorList>
            <person name="Tateishi Y."/>
            <person name="Matsumoto S."/>
            <person name="Fukushima Y."/>
            <person name="Nakajima C."/>
            <person name="Suzuki Y."/>
        </authorList>
    </citation>
    <scope>NUCLEOTIDE SEQUENCE [LARGE SCALE GENOMIC DNA]</scope>
    <source>
        <strain evidence="3 4">M018</strain>
    </source>
</reference>
<feature type="domain" description="HTH marR-type" evidence="2">
    <location>
        <begin position="26"/>
        <end position="162"/>
    </location>
</feature>
<dbReference type="Proteomes" id="UP000595205">
    <property type="component" value="Chromosome"/>
</dbReference>
<feature type="region of interest" description="Disordered" evidence="1">
    <location>
        <begin position="164"/>
        <end position="187"/>
    </location>
</feature>
<dbReference type="InterPro" id="IPR036390">
    <property type="entry name" value="WH_DNA-bd_sf"/>
</dbReference>
<dbReference type="InterPro" id="IPR000835">
    <property type="entry name" value="HTH_MarR-typ"/>
</dbReference>
<dbReference type="Pfam" id="PF12802">
    <property type="entry name" value="MarR_2"/>
    <property type="match status" value="1"/>
</dbReference>
<evidence type="ECO:0000256" key="1">
    <source>
        <dbReference type="SAM" id="MobiDB-lite"/>
    </source>
</evidence>
<proteinExistence type="predicted"/>
<sequence length="187" mass="20196">MAAVKTGGKRARSTKADKVTALSVGEIKVIRALHPGFVTMMKQLDADLQREHRMSHAEFVALMFLSEASDRTLGLSELARQCQQSLSAISRTVGRMEAEGLVRREQSSRDARACNAVLTEAGLSRLEQAVPTHVVSLRRHLFDHLDGVDLKAIGDAFERIAAAASGDPHGVPGQPSPDTPVGRYIST</sequence>
<dbReference type="EMBL" id="AP024255">
    <property type="protein sequence ID" value="BCO98557.1"/>
    <property type="molecule type" value="Genomic_DNA"/>
</dbReference>
<accession>A0A7R7MTT2</accession>